<dbReference type="EMBL" id="MN740475">
    <property type="protein sequence ID" value="QHU28913.1"/>
    <property type="molecule type" value="Genomic_DNA"/>
</dbReference>
<sequence>MKKPGHNYKYDVLFPPPTSTRGTVASAHGTPDYYQQVRRGV</sequence>
<organism evidence="2">
    <name type="scientific">viral metagenome</name>
    <dbReference type="NCBI Taxonomy" id="1070528"/>
    <lineage>
        <taxon>unclassified sequences</taxon>
        <taxon>metagenomes</taxon>
        <taxon>organismal metagenomes</taxon>
    </lineage>
</organism>
<feature type="region of interest" description="Disordered" evidence="1">
    <location>
        <begin position="1"/>
        <end position="28"/>
    </location>
</feature>
<accession>A0A6C0LEC5</accession>
<proteinExistence type="predicted"/>
<name>A0A6C0LEC5_9ZZZZ</name>
<evidence type="ECO:0000256" key="1">
    <source>
        <dbReference type="SAM" id="MobiDB-lite"/>
    </source>
</evidence>
<dbReference type="AlphaFoldDB" id="A0A6C0LEC5"/>
<reference evidence="2" key="1">
    <citation type="journal article" date="2020" name="Nature">
        <title>Giant virus diversity and host interactions through global metagenomics.</title>
        <authorList>
            <person name="Schulz F."/>
            <person name="Roux S."/>
            <person name="Paez-Espino D."/>
            <person name="Jungbluth S."/>
            <person name="Walsh D.A."/>
            <person name="Denef V.J."/>
            <person name="McMahon K.D."/>
            <person name="Konstantinidis K.T."/>
            <person name="Eloe-Fadrosh E.A."/>
            <person name="Kyrpides N.C."/>
            <person name="Woyke T."/>
        </authorList>
    </citation>
    <scope>NUCLEOTIDE SEQUENCE</scope>
    <source>
        <strain evidence="2">GVMAG-M-3300027791-30</strain>
    </source>
</reference>
<evidence type="ECO:0000313" key="2">
    <source>
        <dbReference type="EMBL" id="QHU28913.1"/>
    </source>
</evidence>
<protein>
    <submittedName>
        <fullName evidence="2">Uncharacterized protein</fullName>
    </submittedName>
</protein>